<dbReference type="Proteomes" id="UP000054618">
    <property type="component" value="Unassembled WGS sequence"/>
</dbReference>
<evidence type="ECO:0000256" key="1">
    <source>
        <dbReference type="SAM" id="MobiDB-lite"/>
    </source>
</evidence>
<keyword evidence="3" id="KW-1185">Reference proteome</keyword>
<name>A0A0W0XZX9_9GAMM</name>
<sequence length="55" mass="6374">MSSGFSRNQKMDNMDHHKGRKKTALTRSHGKRGKHTPENKESWIIEFMANTIFNG</sequence>
<dbReference type="RefSeq" id="WP_157072298.1">
    <property type="nucleotide sequence ID" value="NZ_CAAAIK010000001.1"/>
</dbReference>
<organism evidence="2 3">
    <name type="scientific">Legionella quinlivanii</name>
    <dbReference type="NCBI Taxonomy" id="45073"/>
    <lineage>
        <taxon>Bacteria</taxon>
        <taxon>Pseudomonadati</taxon>
        <taxon>Pseudomonadota</taxon>
        <taxon>Gammaproteobacteria</taxon>
        <taxon>Legionellales</taxon>
        <taxon>Legionellaceae</taxon>
        <taxon>Legionella</taxon>
    </lineage>
</organism>
<dbReference type="OrthoDB" id="9915874at2"/>
<reference evidence="2 3" key="1">
    <citation type="submission" date="2015-11" db="EMBL/GenBank/DDBJ databases">
        <title>Genomic analysis of 38 Legionella species identifies large and diverse effector repertoires.</title>
        <authorList>
            <person name="Burstein D."/>
            <person name="Amaro F."/>
            <person name="Zusman T."/>
            <person name="Lifshitz Z."/>
            <person name="Cohen O."/>
            <person name="Gilbert J.A."/>
            <person name="Pupko T."/>
            <person name="Shuman H.A."/>
            <person name="Segal G."/>
        </authorList>
    </citation>
    <scope>NUCLEOTIDE SEQUENCE [LARGE SCALE GENOMIC DNA]</scope>
    <source>
        <strain evidence="2 3">CDC#1442-AUS-E</strain>
    </source>
</reference>
<dbReference type="STRING" id="45073.Lqui_1662"/>
<accession>A0A0W0XZX9</accession>
<feature type="compositionally biased region" description="Basic residues" evidence="1">
    <location>
        <begin position="17"/>
        <end position="34"/>
    </location>
</feature>
<dbReference type="EMBL" id="LNYS01000008">
    <property type="protein sequence ID" value="KTD50337.1"/>
    <property type="molecule type" value="Genomic_DNA"/>
</dbReference>
<evidence type="ECO:0000313" key="2">
    <source>
        <dbReference type="EMBL" id="KTD50337.1"/>
    </source>
</evidence>
<evidence type="ECO:0000313" key="3">
    <source>
        <dbReference type="Proteomes" id="UP000054618"/>
    </source>
</evidence>
<proteinExistence type="predicted"/>
<protein>
    <submittedName>
        <fullName evidence="2">Uncharacterized protein</fullName>
    </submittedName>
</protein>
<gene>
    <name evidence="2" type="ORF">Lqui_1662</name>
</gene>
<dbReference type="PATRIC" id="fig|45073.5.peg.1755"/>
<dbReference type="AlphaFoldDB" id="A0A0W0XZX9"/>
<comment type="caution">
    <text evidence="2">The sequence shown here is derived from an EMBL/GenBank/DDBJ whole genome shotgun (WGS) entry which is preliminary data.</text>
</comment>
<feature type="region of interest" description="Disordered" evidence="1">
    <location>
        <begin position="1"/>
        <end position="42"/>
    </location>
</feature>